<dbReference type="EMBL" id="BPUB01000002">
    <property type="protein sequence ID" value="GJG59064.1"/>
    <property type="molecule type" value="Genomic_DNA"/>
</dbReference>
<dbReference type="GeneID" id="72466895"/>
<organism evidence="1 2">
    <name type="scientific">Prevotella lacticifex</name>
    <dbReference type="NCBI Taxonomy" id="2854755"/>
    <lineage>
        <taxon>Bacteria</taxon>
        <taxon>Pseudomonadati</taxon>
        <taxon>Bacteroidota</taxon>
        <taxon>Bacteroidia</taxon>
        <taxon>Bacteroidales</taxon>
        <taxon>Prevotellaceae</taxon>
        <taxon>Prevotella</taxon>
    </lineage>
</organism>
<reference evidence="1" key="1">
    <citation type="journal article" date="2022" name="Int. J. Syst. Evol. Microbiol.">
        <title>Prevotella lacticifex sp. nov., isolated from the rumen of cows.</title>
        <authorList>
            <person name="Shinkai T."/>
            <person name="Ikeyama N."/>
            <person name="Kumagai M."/>
            <person name="Ohmori H."/>
            <person name="Sakamoto M."/>
            <person name="Ohkuma M."/>
            <person name="Mitsumori M."/>
        </authorList>
    </citation>
    <scope>NUCLEOTIDE SEQUENCE</scope>
    <source>
        <strain evidence="1">R5076</strain>
    </source>
</reference>
<evidence type="ECO:0000313" key="1">
    <source>
        <dbReference type="EMBL" id="GJG59064.1"/>
    </source>
</evidence>
<dbReference type="RefSeq" id="WP_223928925.1">
    <property type="nucleotide sequence ID" value="NZ_BPTU01000001.1"/>
</dbReference>
<dbReference type="Proteomes" id="UP000825483">
    <property type="component" value="Unassembled WGS sequence"/>
</dbReference>
<proteinExistence type="predicted"/>
<name>A0A9R1CAQ2_9BACT</name>
<gene>
    <name evidence="1" type="ORF">PRLR5076_19150</name>
</gene>
<protein>
    <submittedName>
        <fullName evidence="1">Uncharacterized protein</fullName>
    </submittedName>
</protein>
<accession>A0A9R1CAQ2</accession>
<keyword evidence="2" id="KW-1185">Reference proteome</keyword>
<evidence type="ECO:0000313" key="2">
    <source>
        <dbReference type="Proteomes" id="UP000825483"/>
    </source>
</evidence>
<sequence>MNKEELYIITDQSREQLDLLSPSGITLKWVSNLFNDISKLTCSYSYTFKLPMTANNRRVLDLADDIRHENTMMKKYFRAEFLVNGIDLCPNARLYISEMTDSFSCVMTWRVLEAFETLKSEGSKLHELPSLGSIVWGGNEQYGGVDSNTSNLDKVVYPDYDAGVPHMTNTPPKPCVPVYKIIQMINDTYGVKFDIGKLIASGMGMKPRRYLNNPNYYNRRVYDDFVSNGVIPLVNSQTNNAKFSVRGIFSTGTHDMLYKYLIATEKWSMAEYGNGSSSSPLYAIFYQVIEGTYTSLSPLVSAQLIAAYQAPTLLAVGIPVLSEFRGNDYIKPLYAFQHNSGLWFFNAKKGGKAEVDRRIGMNFQPARWGTRTYTMVEHIVDSLGTTPQSKWGDQYSARCIENNTSWHAYSNDQGPESGKNVGVIGIYTRQAFSIKGSCDLRIAKSAVTAGRVSIGSYKWICIAAVNVTRKDREEGEISEYGRFDEEFEIEPVTEKSISSAAGFQSIDVPRYDAATDSYICHFEFGSEYDVRKIEVDANDDEDFKGYVFLPYFPEDHTIEVSVTDEDGNTDTVEKLNLHEGDFVIDNLVITDISPDVDVSVFPTKIKITESLPEISCFDFMKAVFYMNGAMPRVERDGETITAMYYNQLRDRVNDNIVLDWSGKLLSADMDPAKSAKFHNTKYSKNNYFEMSKSNRGKTEEEILEDFDQYSDGYGNIEIDDDTLKEEASVYKSPFAPAFIQNLRYPLVKVGNTCKVWEGDNTLESRVSAIYGYMVFRTYEPKYEDTRVHRPQNSDITLMHKRMNIFSPFDNEELMQDLFGYLKAMLSDYQLVKEKFLLNEFDLRDFDESMPVYLSKYNAYFAVSSIQRDKEGVSTVELIKLPRVDSSIGGLDESYSVEMLSTGSVTVRHNFNSTAYKVYIKRTENSAWEEVTNGTIDFGEDGIYAIAGEGDKSLYVYCTANGRYRFTYYDIDTDADKDFIKAEASVYFDGKDWSDCVSKDINGNKTDYVTIDKADIVWHKVEIVIPIRNQFDEVVETRRWTSPIIVASRGAMEGYDAEGNRTVITCSSIGSLHVDLVRDYTSNQTAIYSSLGMGAYDGNCNIGLEAPIWARPYEGERLKGDSYTLRVGAYDSIPYKVLKYKNGILQSNVSLSTKVRVYWDDERVPSTTTKTLYRSEFGGSHIIKYECVLTDEDGTVLLRVHRRVIWFVTAINQSVIDSPYGQTHDEDATIKVNDVNIIGNASISDTKDYAYTLNYLPSYADIKASSVTVTAINTNEAAIEVVSQSLEGFVIRATRLPEEESDVTVQVEVTLADGTTFTKQKLIALMQPYIYVPGDLSFVANNGSGSKVFGAYVYPNPTTQDKLISVASSNPLIAVSVNTSSRQFTLSASSITQNETATITVVCERAGIQLSKTFEVTAEFRNVWSTDILDQQGVLIVDRNGMFYTAEEWRKSGIENADADGIAVSDGTHRFVVAKNDCGSRAWGSSSLAVTGIVTTTSVSDALTDYNGKANTDAIINQDSNAVAARYARKTENFPSGKAGYLGAAGEWNIYYRFSSRIDTLMKVIEGSVINRFTMGQEDRWTSTQRTTETAWYYHFGSDNTVESNNKTYGKLVRPFAELTILSAPVVRGSFVIQGPDTFQVVNGSGSARYSLVYSPSGVTISDVSVTSNNSDVKVRLISNSEIEVYVENAIIDEVATITVRARLNGLMETVTRNVTAIGETVVDFTKLDEAHALIIDKEYNLYDEEEWYESGKLMTDANGIAVSDGTHRLVIALHDMSSRCRWGGRNVTIDGLTDGFGGLENTRKIMAAVTTSDGYFTNPPYSAAGYANEYTFPNGEKGFLGSRAEWQMVKNYLEEIEALLSAVGGDSLVESNYWLSSVSDEIRAYYISIYKTQDGVIQKPIWESYRSDSHYVRPFHQF</sequence>
<comment type="caution">
    <text evidence="1">The sequence shown here is derived from an EMBL/GenBank/DDBJ whole genome shotgun (WGS) entry which is preliminary data.</text>
</comment>